<sequence length="239" mass="27506">MGSKSNLASIEDRISELPETILCHILSFLETVHAVRTTVLSTRWNKIWTKVPNLHFGYIPNFCPEYEDEGEDACHNHFMTFVDRVLFFRDSSKIQNFTLSCIDLYDFTRIDGWLCTATRHNVVKLDFHLLHIYKYNRRDTFEFPRSLFKCKTLEVLKLSSNCTTYYPPTSGCFPSLKFLHITLHTSLDNSVEQLISCCPLLEGLTIDGFVGTRGDSVDVNFNISASKLKSLTIRVVYLP</sequence>
<evidence type="ECO:0000259" key="1">
    <source>
        <dbReference type="PROSITE" id="PS50181"/>
    </source>
</evidence>
<dbReference type="InterPro" id="IPR053781">
    <property type="entry name" value="F-box_AtFBL13-like"/>
</dbReference>
<dbReference type="CDD" id="cd22160">
    <property type="entry name" value="F-box_AtFBL13-like"/>
    <property type="match status" value="1"/>
</dbReference>
<accession>A0A498KAJ3</accession>
<keyword evidence="3" id="KW-1185">Reference proteome</keyword>
<evidence type="ECO:0000313" key="3">
    <source>
        <dbReference type="Proteomes" id="UP000290289"/>
    </source>
</evidence>
<protein>
    <recommendedName>
        <fullName evidence="1">F-box domain-containing protein</fullName>
    </recommendedName>
</protein>
<dbReference type="PROSITE" id="PS50181">
    <property type="entry name" value="FBOX"/>
    <property type="match status" value="1"/>
</dbReference>
<dbReference type="PANTHER" id="PTHR31293:SF12">
    <property type="entry name" value="RNI-LIKE SUPERFAMILY PROTEIN"/>
    <property type="match status" value="1"/>
</dbReference>
<dbReference type="SUPFAM" id="SSF81383">
    <property type="entry name" value="F-box domain"/>
    <property type="match status" value="1"/>
</dbReference>
<dbReference type="PANTHER" id="PTHR31293">
    <property type="entry name" value="RNI-LIKE SUPERFAMILY PROTEIN"/>
    <property type="match status" value="1"/>
</dbReference>
<dbReference type="InterPro" id="IPR036047">
    <property type="entry name" value="F-box-like_dom_sf"/>
</dbReference>
<evidence type="ECO:0000313" key="2">
    <source>
        <dbReference type="EMBL" id="RXI02855.1"/>
    </source>
</evidence>
<comment type="caution">
    <text evidence="2">The sequence shown here is derived from an EMBL/GenBank/DDBJ whole genome shotgun (WGS) entry which is preliminary data.</text>
</comment>
<proteinExistence type="predicted"/>
<name>A0A498KAJ3_MALDO</name>
<gene>
    <name evidence="2" type="ORF">DVH24_002933</name>
</gene>
<dbReference type="AlphaFoldDB" id="A0A498KAJ3"/>
<dbReference type="InterPro" id="IPR032675">
    <property type="entry name" value="LRR_dom_sf"/>
</dbReference>
<dbReference type="Proteomes" id="UP000290289">
    <property type="component" value="Chromosome 3"/>
</dbReference>
<dbReference type="Gene3D" id="3.80.10.10">
    <property type="entry name" value="Ribonuclease Inhibitor"/>
    <property type="match status" value="1"/>
</dbReference>
<dbReference type="Gene3D" id="1.20.1280.50">
    <property type="match status" value="1"/>
</dbReference>
<feature type="domain" description="F-box" evidence="1">
    <location>
        <begin position="11"/>
        <end position="59"/>
    </location>
</feature>
<dbReference type="EMBL" id="RDQH01000329">
    <property type="protein sequence ID" value="RXI02855.1"/>
    <property type="molecule type" value="Genomic_DNA"/>
</dbReference>
<dbReference type="Pfam" id="PF24758">
    <property type="entry name" value="LRR_At5g56370"/>
    <property type="match status" value="1"/>
</dbReference>
<dbReference type="InterPro" id="IPR055294">
    <property type="entry name" value="FBL60-like"/>
</dbReference>
<dbReference type="InterPro" id="IPR001810">
    <property type="entry name" value="F-box_dom"/>
</dbReference>
<dbReference type="SUPFAM" id="SSF52047">
    <property type="entry name" value="RNI-like"/>
    <property type="match status" value="1"/>
</dbReference>
<organism evidence="2 3">
    <name type="scientific">Malus domestica</name>
    <name type="common">Apple</name>
    <name type="synonym">Pyrus malus</name>
    <dbReference type="NCBI Taxonomy" id="3750"/>
    <lineage>
        <taxon>Eukaryota</taxon>
        <taxon>Viridiplantae</taxon>
        <taxon>Streptophyta</taxon>
        <taxon>Embryophyta</taxon>
        <taxon>Tracheophyta</taxon>
        <taxon>Spermatophyta</taxon>
        <taxon>Magnoliopsida</taxon>
        <taxon>eudicotyledons</taxon>
        <taxon>Gunneridae</taxon>
        <taxon>Pentapetalae</taxon>
        <taxon>rosids</taxon>
        <taxon>fabids</taxon>
        <taxon>Rosales</taxon>
        <taxon>Rosaceae</taxon>
        <taxon>Amygdaloideae</taxon>
        <taxon>Maleae</taxon>
        <taxon>Malus</taxon>
    </lineage>
</organism>
<dbReference type="Pfam" id="PF00646">
    <property type="entry name" value="F-box"/>
    <property type="match status" value="1"/>
</dbReference>
<dbReference type="InterPro" id="IPR055411">
    <property type="entry name" value="LRR_FXL15/At3g58940/PEG3-like"/>
</dbReference>
<reference evidence="2 3" key="1">
    <citation type="submission" date="2018-10" db="EMBL/GenBank/DDBJ databases">
        <title>A high-quality apple genome assembly.</title>
        <authorList>
            <person name="Hu J."/>
        </authorList>
    </citation>
    <scope>NUCLEOTIDE SEQUENCE [LARGE SCALE GENOMIC DNA]</scope>
    <source>
        <strain evidence="3">cv. HFTH1</strain>
        <tissue evidence="2">Young leaf</tissue>
    </source>
</reference>